<sequence length="1231" mass="138117">MSGAPRFLGQESRSPTQGGSSRTLYKPSWPTETPSEASKKALARALPQHTDPDERFWETYNDIDGRNEEIAINTFKLGLPIDSGLRRSLIKRPPTSLAKLMNKIDQYVRLEEDRKEATPMQTVAQPKVIIAKPSARPTAAAKNLSAPSNFVAPTFWAFETVFKEPIYKIMEKIKREPFFVWPPKLLGNPALRDGKLYCTYHRDTGHMTENCNMLKVHLEKLVSTGHLSQFIDADLSDKKEPSQVVQPSHSLGIPSAGVIHVIHTPLCSAISSGSYRSRMQKAAHLRKSFSIVDSVHPALVYTVNRGSREQVISFSDSDLKDVQLPHNDPLVVTLRIGNFDIQRVLIDQGSFAEVMYQDLYLKLGLGDDELSSFTSPIYGFSGEPIVPLGKTILPVLAGLINLQTEFIAKLRFPTEEGVMELNGDQVTAKQCSQEPEDGEGIVTEQPKKVFFDPSNLEQFFLVDSKLSAMDGEQLLKILIDNRDVFAWSIYDAPGVPPELACHSLNINSEHRPIVQKRRKLAPERAAIVLEEVERLLVSRAIREVQYPIWLSNTVVVKKKNGKWKGHAQLSFLDAFQGYHQIPMDAADQDKTTFITPRGTYCYKVMPFGLKNAEATYQRMVTKLFRHIMGKTVEAYIDDMLVKSLQEENHISDLLQVFNILRESRLRLNASKCTFGVSSGKFLGHVVSRRGIEANPDQIAALVDLAEPRNIKQLQRLTGMVAALGRMKSVRLHSKGIKTYLSTPPCLSIPIPGEPLFLYLAVSNHAVSAVLVRELRQEQKPIFFVSKAMDETELRYLPLEKAALAVLQAAKKLSHYFQSNTITVLSDLPLKMLLQRSDFSGRITKWGVYLGSLGVEYKPRTAIKGQVLAEFLAEFQHDPSNSSSSTLAKTQLDLVIERWELYVDGASNSKGLGAGIVLVSPEGLILEQAVRLTFSASNNEVEYEALMIGLKIAEKLGASHLQIGREHNSHADILAKLATALETDKQRTVCIETLDQPSFQNREVSVCSISCQPSWMDPILSYLKDNKLPEDKKEAKMIKRKAPRYPKLFSSPGYPQSNGQAEVSNKVILSGIKKKLEVVKGKWVEELPSVLWTHRTTIRKSTGETPFALAFGVEAIIPLEVEMPTTRTTEFEVETNEKTLWKDLDLLEEKRDLAVVRLASYQQRMKREHDKNIRLRIFRVGELVLRKVMANTRKPNDGKLGPNWEGPYKVLSQAGQGAYRLEDMDGKPIPRP</sequence>
<feature type="domain" description="Reverse transcriptase/retrotransposon-derived protein RNase H-like" evidence="4">
    <location>
        <begin position="736"/>
        <end position="823"/>
    </location>
</feature>
<dbReference type="SUPFAM" id="SSF56672">
    <property type="entry name" value="DNA/RNA polymerases"/>
    <property type="match status" value="1"/>
</dbReference>
<evidence type="ECO:0000256" key="1">
    <source>
        <dbReference type="SAM" id="MobiDB-lite"/>
    </source>
</evidence>
<evidence type="ECO:0000259" key="4">
    <source>
        <dbReference type="Pfam" id="PF17919"/>
    </source>
</evidence>
<dbReference type="EMBL" id="OIVN01000391">
    <property type="protein sequence ID" value="SPC79473.1"/>
    <property type="molecule type" value="Genomic_DNA"/>
</dbReference>
<dbReference type="InterPro" id="IPR002156">
    <property type="entry name" value="RNaseH_domain"/>
</dbReference>
<dbReference type="SUPFAM" id="SSF53098">
    <property type="entry name" value="Ribonuclease H-like"/>
    <property type="match status" value="2"/>
</dbReference>
<dbReference type="Gene3D" id="3.10.20.370">
    <property type="match status" value="1"/>
</dbReference>
<evidence type="ECO:0008006" key="6">
    <source>
        <dbReference type="Google" id="ProtNLM"/>
    </source>
</evidence>
<dbReference type="AlphaFoldDB" id="A0A2N9EX93"/>
<dbReference type="InterPro" id="IPR012337">
    <property type="entry name" value="RNaseH-like_sf"/>
</dbReference>
<dbReference type="GO" id="GO:0003676">
    <property type="term" value="F:nucleic acid binding"/>
    <property type="evidence" value="ECO:0007669"/>
    <property type="project" value="InterPro"/>
</dbReference>
<dbReference type="InterPro" id="IPR000477">
    <property type="entry name" value="RT_dom"/>
</dbReference>
<feature type="compositionally biased region" description="Polar residues" evidence="1">
    <location>
        <begin position="11"/>
        <end position="23"/>
    </location>
</feature>
<dbReference type="InterPro" id="IPR043128">
    <property type="entry name" value="Rev_trsase/Diguanyl_cyclase"/>
</dbReference>
<dbReference type="Gene3D" id="3.10.10.10">
    <property type="entry name" value="HIV Type 1 Reverse Transcriptase, subunit A, domain 1"/>
    <property type="match status" value="1"/>
</dbReference>
<evidence type="ECO:0000313" key="5">
    <source>
        <dbReference type="EMBL" id="SPC79473.1"/>
    </source>
</evidence>
<dbReference type="InterPro" id="IPR036397">
    <property type="entry name" value="RNaseH_sf"/>
</dbReference>
<dbReference type="CDD" id="cd01647">
    <property type="entry name" value="RT_LTR"/>
    <property type="match status" value="1"/>
</dbReference>
<proteinExistence type="predicted"/>
<dbReference type="InterPro" id="IPR041577">
    <property type="entry name" value="RT_RNaseH_2"/>
</dbReference>
<organism evidence="5">
    <name type="scientific">Fagus sylvatica</name>
    <name type="common">Beechnut</name>
    <dbReference type="NCBI Taxonomy" id="28930"/>
    <lineage>
        <taxon>Eukaryota</taxon>
        <taxon>Viridiplantae</taxon>
        <taxon>Streptophyta</taxon>
        <taxon>Embryophyta</taxon>
        <taxon>Tracheophyta</taxon>
        <taxon>Spermatophyta</taxon>
        <taxon>Magnoliopsida</taxon>
        <taxon>eudicotyledons</taxon>
        <taxon>Gunneridae</taxon>
        <taxon>Pentapetalae</taxon>
        <taxon>rosids</taxon>
        <taxon>fabids</taxon>
        <taxon>Fagales</taxon>
        <taxon>Fagaceae</taxon>
        <taxon>Fagus</taxon>
    </lineage>
</organism>
<gene>
    <name evidence="5" type="ORF">FSB_LOCUS7355</name>
</gene>
<dbReference type="Gene3D" id="3.30.420.10">
    <property type="entry name" value="Ribonuclease H-like superfamily/Ribonuclease H"/>
    <property type="match status" value="2"/>
</dbReference>
<dbReference type="GO" id="GO:0004523">
    <property type="term" value="F:RNA-DNA hybrid ribonuclease activity"/>
    <property type="evidence" value="ECO:0007669"/>
    <property type="project" value="InterPro"/>
</dbReference>
<dbReference type="Pfam" id="PF13456">
    <property type="entry name" value="RVT_3"/>
    <property type="match status" value="1"/>
</dbReference>
<dbReference type="PANTHER" id="PTHR48475:SF1">
    <property type="entry name" value="RNASE H TYPE-1 DOMAIN-CONTAINING PROTEIN"/>
    <property type="match status" value="1"/>
</dbReference>
<evidence type="ECO:0000259" key="3">
    <source>
        <dbReference type="Pfam" id="PF13456"/>
    </source>
</evidence>
<evidence type="ECO:0000259" key="2">
    <source>
        <dbReference type="Pfam" id="PF00078"/>
    </source>
</evidence>
<protein>
    <recommendedName>
        <fullName evidence="6">Reverse transcriptase</fullName>
    </recommendedName>
</protein>
<name>A0A2N9EX93_FAGSY</name>
<dbReference type="Pfam" id="PF00078">
    <property type="entry name" value="RVT_1"/>
    <property type="match status" value="1"/>
</dbReference>
<dbReference type="Pfam" id="PF17919">
    <property type="entry name" value="RT_RNaseH_2"/>
    <property type="match status" value="1"/>
</dbReference>
<dbReference type="InterPro" id="IPR043502">
    <property type="entry name" value="DNA/RNA_pol_sf"/>
</dbReference>
<feature type="domain" description="Reverse transcriptase" evidence="2">
    <location>
        <begin position="557"/>
        <end position="685"/>
    </location>
</feature>
<dbReference type="PANTHER" id="PTHR48475">
    <property type="entry name" value="RIBONUCLEASE H"/>
    <property type="match status" value="1"/>
</dbReference>
<reference evidence="5" key="1">
    <citation type="submission" date="2018-02" db="EMBL/GenBank/DDBJ databases">
        <authorList>
            <person name="Cohen D.B."/>
            <person name="Kent A.D."/>
        </authorList>
    </citation>
    <scope>NUCLEOTIDE SEQUENCE</scope>
</reference>
<accession>A0A2N9EX93</accession>
<feature type="domain" description="RNase H type-1" evidence="3">
    <location>
        <begin position="903"/>
        <end position="966"/>
    </location>
</feature>
<dbReference type="Gene3D" id="3.30.70.270">
    <property type="match status" value="1"/>
</dbReference>
<feature type="region of interest" description="Disordered" evidence="1">
    <location>
        <begin position="1"/>
        <end position="50"/>
    </location>
</feature>